<comment type="caution">
    <text evidence="2">The sequence shown here is derived from an EMBL/GenBank/DDBJ whole genome shotgun (WGS) entry which is preliminary data.</text>
</comment>
<name>A0A511B895_9PROT</name>
<accession>A0A511B895</accession>
<evidence type="ECO:0000313" key="3">
    <source>
        <dbReference type="Proteomes" id="UP000321079"/>
    </source>
</evidence>
<protein>
    <recommendedName>
        <fullName evidence="4">UrcA family protein</fullName>
    </recommendedName>
</protein>
<proteinExistence type="predicted"/>
<sequence length="118" mass="12735">MIRFSAALICLLSAGALMPFQTACAAAPDNGTISIKVDLSSTDLGSAQGWSTATKKIHDASHTVCHQLQSDGWLSVNEVSDCEHDAFSNSQNRLYDLRNQQTAHHKHGTVLLARSGRE</sequence>
<dbReference type="OrthoDB" id="7284095at2"/>
<evidence type="ECO:0000256" key="1">
    <source>
        <dbReference type="SAM" id="SignalP"/>
    </source>
</evidence>
<feature type="chain" id="PRO_5021696790" description="UrcA family protein" evidence="1">
    <location>
        <begin position="26"/>
        <end position="118"/>
    </location>
</feature>
<organism evidence="2 3">
    <name type="scientific">Gluconobacter kanchanaburiensis NBRC 103587</name>
    <dbReference type="NCBI Taxonomy" id="1307948"/>
    <lineage>
        <taxon>Bacteria</taxon>
        <taxon>Pseudomonadati</taxon>
        <taxon>Pseudomonadota</taxon>
        <taxon>Alphaproteobacteria</taxon>
        <taxon>Acetobacterales</taxon>
        <taxon>Acetobacteraceae</taxon>
        <taxon>Gluconobacter</taxon>
    </lineage>
</organism>
<dbReference type="AlphaFoldDB" id="A0A511B895"/>
<evidence type="ECO:0000313" key="2">
    <source>
        <dbReference type="EMBL" id="GEK96564.1"/>
    </source>
</evidence>
<evidence type="ECO:0008006" key="4">
    <source>
        <dbReference type="Google" id="ProtNLM"/>
    </source>
</evidence>
<keyword evidence="1" id="KW-0732">Signal</keyword>
<dbReference type="InterPro" id="IPR030972">
    <property type="entry name" value="UrcA_uranyl"/>
</dbReference>
<gene>
    <name evidence="2" type="ORF">GKA01_17610</name>
</gene>
<feature type="signal peptide" evidence="1">
    <location>
        <begin position="1"/>
        <end position="25"/>
    </location>
</feature>
<dbReference type="RefSeq" id="WP_146861588.1">
    <property type="nucleotide sequence ID" value="NZ_BARK01000031.1"/>
</dbReference>
<dbReference type="Proteomes" id="UP000321079">
    <property type="component" value="Unassembled WGS sequence"/>
</dbReference>
<dbReference type="EMBL" id="BJVA01000009">
    <property type="protein sequence ID" value="GEK96564.1"/>
    <property type="molecule type" value="Genomic_DNA"/>
</dbReference>
<reference evidence="2 3" key="1">
    <citation type="submission" date="2019-07" db="EMBL/GenBank/DDBJ databases">
        <title>Whole genome shotgun sequence of Gluconobacter kanchanaburiensis NBRC 103587.</title>
        <authorList>
            <person name="Hosoyama A."/>
            <person name="Uohara A."/>
            <person name="Ohji S."/>
            <person name="Ichikawa N."/>
        </authorList>
    </citation>
    <scope>NUCLEOTIDE SEQUENCE [LARGE SCALE GENOMIC DNA]</scope>
    <source>
        <strain evidence="2 3">NBRC 103587</strain>
    </source>
</reference>
<dbReference type="NCBIfam" id="TIGR04433">
    <property type="entry name" value="UrcA_uranyl"/>
    <property type="match status" value="1"/>
</dbReference>
<keyword evidence="3" id="KW-1185">Reference proteome</keyword>